<dbReference type="KEGG" id="tpf:TPHA_0C03810"/>
<dbReference type="InterPro" id="IPR002347">
    <property type="entry name" value="SDR_fam"/>
</dbReference>
<name>G8BQM1_TETPH</name>
<dbReference type="PANTHER" id="PTHR24322">
    <property type="entry name" value="PKSB"/>
    <property type="match status" value="1"/>
</dbReference>
<dbReference type="GO" id="GO:0016616">
    <property type="term" value="F:oxidoreductase activity, acting on the CH-OH group of donors, NAD or NADP as acceptor"/>
    <property type="evidence" value="ECO:0007669"/>
    <property type="project" value="TreeGrafter"/>
</dbReference>
<reference evidence="1 2" key="1">
    <citation type="journal article" date="2011" name="Proc. Natl. Acad. Sci. U.S.A.">
        <title>Evolutionary erosion of yeast sex chromosomes by mating-type switching accidents.</title>
        <authorList>
            <person name="Gordon J.L."/>
            <person name="Armisen D."/>
            <person name="Proux-Wera E."/>
            <person name="Oheigeartaigh S.S."/>
            <person name="Byrne K.P."/>
            <person name="Wolfe K.H."/>
        </authorList>
    </citation>
    <scope>NUCLEOTIDE SEQUENCE [LARGE SCALE GENOMIC DNA]</scope>
    <source>
        <strain evidence="2">ATCC 24235 / CBS 4417 / NBRC 1672 / NRRL Y-8282 / UCD 70-5</strain>
    </source>
</reference>
<dbReference type="InterPro" id="IPR036291">
    <property type="entry name" value="NAD(P)-bd_dom_sf"/>
</dbReference>
<evidence type="ECO:0000313" key="2">
    <source>
        <dbReference type="Proteomes" id="UP000005666"/>
    </source>
</evidence>
<dbReference type="HOGENOM" id="CLU_064112_0_0_1"/>
<dbReference type="PANTHER" id="PTHR24322:SF744">
    <property type="entry name" value="OXIDOREDUCTASE-LIKE PROTEIN SRL4"/>
    <property type="match status" value="1"/>
</dbReference>
<dbReference type="AlphaFoldDB" id="G8BQM1"/>
<dbReference type="eggNOG" id="ENOG502S2NP">
    <property type="taxonomic scope" value="Eukaryota"/>
</dbReference>
<dbReference type="SUPFAM" id="SSF51735">
    <property type="entry name" value="NAD(P)-binding Rossmann-fold domains"/>
    <property type="match status" value="1"/>
</dbReference>
<dbReference type="RefSeq" id="XP_003684967.1">
    <property type="nucleotide sequence ID" value="XM_003684919.1"/>
</dbReference>
<keyword evidence="2" id="KW-1185">Reference proteome</keyword>
<dbReference type="Gene3D" id="3.40.50.720">
    <property type="entry name" value="NAD(P)-binding Rossmann-like Domain"/>
    <property type="match status" value="1"/>
</dbReference>
<evidence type="ECO:0008006" key="3">
    <source>
        <dbReference type="Google" id="ProtNLM"/>
    </source>
</evidence>
<proteinExistence type="predicted"/>
<protein>
    <recommendedName>
        <fullName evidence="3">Ketoreductase (KR) domain-containing protein</fullName>
    </recommendedName>
</protein>
<dbReference type="OMA" id="RAYEPWW"/>
<accession>G8BQM1</accession>
<dbReference type="EMBL" id="HE612858">
    <property type="protein sequence ID" value="CCE62533.1"/>
    <property type="molecule type" value="Genomic_DNA"/>
</dbReference>
<gene>
    <name evidence="1" type="primary">TPHA0C03810</name>
    <name evidence="1" type="ordered locus">TPHA_0C03810</name>
</gene>
<dbReference type="Pfam" id="PF00106">
    <property type="entry name" value="adh_short"/>
    <property type="match status" value="1"/>
</dbReference>
<organism evidence="1 2">
    <name type="scientific">Tetrapisispora phaffii (strain ATCC 24235 / CBS 4417 / NBRC 1672 / NRRL Y-8282 / UCD 70-5)</name>
    <name type="common">Yeast</name>
    <name type="synonym">Fabospora phaffii</name>
    <dbReference type="NCBI Taxonomy" id="1071381"/>
    <lineage>
        <taxon>Eukaryota</taxon>
        <taxon>Fungi</taxon>
        <taxon>Dikarya</taxon>
        <taxon>Ascomycota</taxon>
        <taxon>Saccharomycotina</taxon>
        <taxon>Saccharomycetes</taxon>
        <taxon>Saccharomycetales</taxon>
        <taxon>Saccharomycetaceae</taxon>
        <taxon>Tetrapisispora</taxon>
    </lineage>
</organism>
<evidence type="ECO:0000313" key="1">
    <source>
        <dbReference type="EMBL" id="CCE62533.1"/>
    </source>
</evidence>
<dbReference type="Proteomes" id="UP000005666">
    <property type="component" value="Chromosome 3"/>
</dbReference>
<dbReference type="STRING" id="1071381.G8BQM1"/>
<dbReference type="OrthoDB" id="10253736at2759"/>
<dbReference type="GeneID" id="11533788"/>
<sequence length="257" mass="29827">MFDLNGIYNSMKSFYDLCWLGKSLNPKDVVVLLGGSDAFGTQLCQQLINEDVVVVNIDSLDNSNELLLDINSPKQQYYFIPCDSFEDVNHMKSAINKVAQTKLTPTIFLNNINFEFETILKDSNTECNDLSSDYVKYFQKTIMINLENVMVSTKYFLNNFINPDFYYVINVSIDIKDVYSWEGSRFRTSKMALNQYHDSLVSELNEMYWEKNLDIKNILFYLPYKHLNYSEYVSSCKQLSINAVSHLKNGERGPIQL</sequence>